<dbReference type="EMBL" id="DF970244">
    <property type="protein sequence ID" value="GAP67181.1"/>
    <property type="molecule type" value="Genomic_DNA"/>
</dbReference>
<feature type="transmembrane region" description="Helical" evidence="1">
    <location>
        <begin position="29"/>
        <end position="50"/>
    </location>
</feature>
<evidence type="ECO:0000313" key="3">
    <source>
        <dbReference type="Proteomes" id="UP000253740"/>
    </source>
</evidence>
<evidence type="ECO:0000313" key="2">
    <source>
        <dbReference type="EMBL" id="GAP67181.1"/>
    </source>
</evidence>
<proteinExistence type="predicted"/>
<keyword evidence="3" id="KW-1185">Reference proteome</keyword>
<reference evidence="2" key="1">
    <citation type="submission" date="2015-08" db="EMBL/GenBank/DDBJ databases">
        <title>Complete DNA Sequence of Pseudomonas syringae pv. actinidiae, the Causal Agent of Kiwifruit Canker Disease.</title>
        <authorList>
            <person name="Rikkerink E.H.A."/>
            <person name="Fineran P.C."/>
        </authorList>
    </citation>
    <scope>NUCLEOTIDE SEQUENCE</scope>
    <source>
        <strain evidence="2">SkMP5</strain>
    </source>
</reference>
<sequence length="55" mass="6017">MHLGAWAILGLGIAEQIYCFIVNPRSTVALFLILIGTGFLIGVRVTVLIFPRKFG</sequence>
<accession>A0A0K8QRB0</accession>
<dbReference type="AlphaFoldDB" id="A0A0K8QRB0"/>
<evidence type="ECO:0000256" key="1">
    <source>
        <dbReference type="SAM" id="Phobius"/>
    </source>
</evidence>
<protein>
    <submittedName>
        <fullName evidence="2">Uncharacterized protein</fullName>
    </submittedName>
</protein>
<gene>
    <name evidence="2" type="ORF">MBSD_n2497</name>
</gene>
<name>A0A0K8QRB0_9GAMM</name>
<keyword evidence="1" id="KW-0472">Membrane</keyword>
<organism evidence="2">
    <name type="scientific">Mizugakiibacter sediminis</name>
    <dbReference type="NCBI Taxonomy" id="1475481"/>
    <lineage>
        <taxon>Bacteria</taxon>
        <taxon>Pseudomonadati</taxon>
        <taxon>Pseudomonadota</taxon>
        <taxon>Gammaproteobacteria</taxon>
        <taxon>Lysobacterales</taxon>
        <taxon>Rhodanobacteraceae</taxon>
        <taxon>Mizugakiibacter</taxon>
    </lineage>
</organism>
<keyword evidence="1" id="KW-0812">Transmembrane</keyword>
<keyword evidence="1" id="KW-1133">Transmembrane helix</keyword>
<dbReference type="Proteomes" id="UP000253740">
    <property type="component" value="Unassembled WGS sequence"/>
</dbReference>